<feature type="compositionally biased region" description="Polar residues" evidence="1">
    <location>
        <begin position="128"/>
        <end position="137"/>
    </location>
</feature>
<feature type="compositionally biased region" description="Low complexity" evidence="1">
    <location>
        <begin position="138"/>
        <end position="151"/>
    </location>
</feature>
<feature type="region of interest" description="Disordered" evidence="1">
    <location>
        <begin position="111"/>
        <end position="151"/>
    </location>
</feature>
<evidence type="ECO:0000256" key="1">
    <source>
        <dbReference type="SAM" id="MobiDB-lite"/>
    </source>
</evidence>
<proteinExistence type="predicted"/>
<feature type="compositionally biased region" description="Low complexity" evidence="1">
    <location>
        <begin position="111"/>
        <end position="127"/>
    </location>
</feature>
<feature type="signal peptide" evidence="2">
    <location>
        <begin position="1"/>
        <end position="20"/>
    </location>
</feature>
<keyword evidence="2" id="KW-0732">Signal</keyword>
<dbReference type="AlphaFoldDB" id="A0AAD6VCX3"/>
<feature type="compositionally biased region" description="Low complexity" evidence="1">
    <location>
        <begin position="185"/>
        <end position="200"/>
    </location>
</feature>
<feature type="region of interest" description="Disordered" evidence="1">
    <location>
        <begin position="168"/>
        <end position="200"/>
    </location>
</feature>
<name>A0AAD6VCX3_9AGAR</name>
<feature type="chain" id="PRO_5041984355" evidence="2">
    <location>
        <begin position="21"/>
        <end position="222"/>
    </location>
</feature>
<accession>A0AAD6VCX3</accession>
<evidence type="ECO:0000313" key="3">
    <source>
        <dbReference type="EMBL" id="KAJ7208545.1"/>
    </source>
</evidence>
<dbReference type="Proteomes" id="UP001219525">
    <property type="component" value="Unassembled WGS sequence"/>
</dbReference>
<reference evidence="3" key="1">
    <citation type="submission" date="2023-03" db="EMBL/GenBank/DDBJ databases">
        <title>Massive genome expansion in bonnet fungi (Mycena s.s.) driven by repeated elements and novel gene families across ecological guilds.</title>
        <authorList>
            <consortium name="Lawrence Berkeley National Laboratory"/>
            <person name="Harder C.B."/>
            <person name="Miyauchi S."/>
            <person name="Viragh M."/>
            <person name="Kuo A."/>
            <person name="Thoen E."/>
            <person name="Andreopoulos B."/>
            <person name="Lu D."/>
            <person name="Skrede I."/>
            <person name="Drula E."/>
            <person name="Henrissat B."/>
            <person name="Morin E."/>
            <person name="Kohler A."/>
            <person name="Barry K."/>
            <person name="LaButti K."/>
            <person name="Morin E."/>
            <person name="Salamov A."/>
            <person name="Lipzen A."/>
            <person name="Mereny Z."/>
            <person name="Hegedus B."/>
            <person name="Baldrian P."/>
            <person name="Stursova M."/>
            <person name="Weitz H."/>
            <person name="Taylor A."/>
            <person name="Grigoriev I.V."/>
            <person name="Nagy L.G."/>
            <person name="Martin F."/>
            <person name="Kauserud H."/>
        </authorList>
    </citation>
    <scope>NUCLEOTIDE SEQUENCE</scope>
    <source>
        <strain evidence="3">9144</strain>
    </source>
</reference>
<protein>
    <submittedName>
        <fullName evidence="3">Uncharacterized protein</fullName>
    </submittedName>
</protein>
<sequence length="222" mass="22212">MFWLALFSPFLLLLNEAGHARKLTTRQGFDSDCDFVCSGLIGEEEVKKIMISIQNSTLCTNANIQAFAKCLDCAFQDDGDDSNEAVIDAQSELDSYVSDCQAAGFSVQSASVTSGAGPTGTGAVTGTQSPAKTTGAKTTSPTDESSTDDSASATDAASCVVASASASDGAQTNGSASASGIPCTAAPSASASGQPGSNGASLTTVRWGTAMALGLFGFAVLA</sequence>
<evidence type="ECO:0000256" key="2">
    <source>
        <dbReference type="SAM" id="SignalP"/>
    </source>
</evidence>
<evidence type="ECO:0000313" key="4">
    <source>
        <dbReference type="Proteomes" id="UP001219525"/>
    </source>
</evidence>
<comment type="caution">
    <text evidence="3">The sequence shown here is derived from an EMBL/GenBank/DDBJ whole genome shotgun (WGS) entry which is preliminary data.</text>
</comment>
<dbReference type="EMBL" id="JARJCW010000033">
    <property type="protein sequence ID" value="KAJ7208545.1"/>
    <property type="molecule type" value="Genomic_DNA"/>
</dbReference>
<organism evidence="3 4">
    <name type="scientific">Mycena pura</name>
    <dbReference type="NCBI Taxonomy" id="153505"/>
    <lineage>
        <taxon>Eukaryota</taxon>
        <taxon>Fungi</taxon>
        <taxon>Dikarya</taxon>
        <taxon>Basidiomycota</taxon>
        <taxon>Agaricomycotina</taxon>
        <taxon>Agaricomycetes</taxon>
        <taxon>Agaricomycetidae</taxon>
        <taxon>Agaricales</taxon>
        <taxon>Marasmiineae</taxon>
        <taxon>Mycenaceae</taxon>
        <taxon>Mycena</taxon>
    </lineage>
</organism>
<keyword evidence="4" id="KW-1185">Reference proteome</keyword>
<gene>
    <name evidence="3" type="ORF">GGX14DRAFT_697973</name>
</gene>